<keyword evidence="8" id="KW-1185">Reference proteome</keyword>
<feature type="compositionally biased region" description="Polar residues" evidence="5">
    <location>
        <begin position="301"/>
        <end position="321"/>
    </location>
</feature>
<keyword evidence="3 4" id="KW-0687">Ribonucleoprotein</keyword>
<feature type="compositionally biased region" description="Polar residues" evidence="5">
    <location>
        <begin position="233"/>
        <end position="244"/>
    </location>
</feature>
<dbReference type="PRINTS" id="PR00972">
    <property type="entry name" value="RIBSOMALS12E"/>
</dbReference>
<evidence type="ECO:0000313" key="8">
    <source>
        <dbReference type="Proteomes" id="UP001357485"/>
    </source>
</evidence>
<proteinExistence type="inferred from homology"/>
<dbReference type="Pfam" id="PF01248">
    <property type="entry name" value="Ribosomal_L7Ae"/>
    <property type="match status" value="1"/>
</dbReference>
<evidence type="ECO:0000259" key="6">
    <source>
        <dbReference type="Pfam" id="PF01248"/>
    </source>
</evidence>
<dbReference type="InterPro" id="IPR000530">
    <property type="entry name" value="Ribosomal_eS12"/>
</dbReference>
<dbReference type="PROSITE" id="PS01189">
    <property type="entry name" value="RIBOSOMAL_S12E"/>
    <property type="match status" value="1"/>
</dbReference>
<dbReference type="Gene3D" id="3.30.1330.30">
    <property type="match status" value="1"/>
</dbReference>
<dbReference type="Proteomes" id="UP001357485">
    <property type="component" value="Unassembled WGS sequence"/>
</dbReference>
<accession>A0ABR0M0F9</accession>
<keyword evidence="2 4" id="KW-0689">Ribosomal protein</keyword>
<dbReference type="InterPro" id="IPR004038">
    <property type="entry name" value="Ribosomal_eL8/eL30/eS12/Gad45"/>
</dbReference>
<feature type="region of interest" description="Disordered" evidence="5">
    <location>
        <begin position="218"/>
        <end position="246"/>
    </location>
</feature>
<feature type="compositionally biased region" description="Polar residues" evidence="5">
    <location>
        <begin position="1"/>
        <end position="27"/>
    </location>
</feature>
<feature type="compositionally biased region" description="Polar residues" evidence="5">
    <location>
        <begin position="60"/>
        <end position="70"/>
    </location>
</feature>
<evidence type="ECO:0000256" key="3">
    <source>
        <dbReference type="ARBA" id="ARBA00023274"/>
    </source>
</evidence>
<feature type="compositionally biased region" description="Basic and acidic residues" evidence="5">
    <location>
        <begin position="535"/>
        <end position="544"/>
    </location>
</feature>
<feature type="compositionally biased region" description="Basic and acidic residues" evidence="5">
    <location>
        <begin position="475"/>
        <end position="491"/>
    </location>
</feature>
<dbReference type="PANTHER" id="PTHR11843">
    <property type="entry name" value="40S RIBOSOMAL PROTEIN S12"/>
    <property type="match status" value="1"/>
</dbReference>
<dbReference type="GO" id="GO:0005840">
    <property type="term" value="C:ribosome"/>
    <property type="evidence" value="ECO:0007669"/>
    <property type="project" value="UniProtKB-KW"/>
</dbReference>
<evidence type="ECO:0000256" key="2">
    <source>
        <dbReference type="ARBA" id="ARBA00022980"/>
    </source>
</evidence>
<reference evidence="7 8" key="1">
    <citation type="submission" date="2023-08" db="EMBL/GenBank/DDBJ databases">
        <title>Black Yeasts Isolated from many extreme environments.</title>
        <authorList>
            <person name="Coleine C."/>
            <person name="Stajich J.E."/>
            <person name="Selbmann L."/>
        </authorList>
    </citation>
    <scope>NUCLEOTIDE SEQUENCE [LARGE SCALE GENOMIC DNA]</scope>
    <source>
        <strain evidence="7 8">CCFEE 536</strain>
    </source>
</reference>
<protein>
    <recommendedName>
        <fullName evidence="4">40S ribosomal protein S12</fullName>
    </recommendedName>
</protein>
<evidence type="ECO:0000256" key="4">
    <source>
        <dbReference type="RuleBase" id="RU000670"/>
    </source>
</evidence>
<feature type="region of interest" description="Disordered" evidence="5">
    <location>
        <begin position="282"/>
        <end position="561"/>
    </location>
</feature>
<comment type="caution">
    <text evidence="7">The sequence shown here is derived from an EMBL/GenBank/DDBJ whole genome shotgun (WGS) entry which is preliminary data.</text>
</comment>
<evidence type="ECO:0000256" key="1">
    <source>
        <dbReference type="ARBA" id="ARBA00005824"/>
    </source>
</evidence>
<dbReference type="InterPro" id="IPR047860">
    <property type="entry name" value="Ribosomal_eS12_CS"/>
</dbReference>
<feature type="compositionally biased region" description="Polar residues" evidence="5">
    <location>
        <begin position="356"/>
        <end position="383"/>
    </location>
</feature>
<feature type="compositionally biased region" description="Basic and acidic residues" evidence="5">
    <location>
        <begin position="417"/>
        <end position="448"/>
    </location>
</feature>
<name>A0ABR0M0F9_9PEZI</name>
<feature type="region of interest" description="Disordered" evidence="5">
    <location>
        <begin position="135"/>
        <end position="186"/>
    </location>
</feature>
<evidence type="ECO:0000313" key="7">
    <source>
        <dbReference type="EMBL" id="KAK5257623.1"/>
    </source>
</evidence>
<feature type="region of interest" description="Disordered" evidence="5">
    <location>
        <begin position="1"/>
        <end position="108"/>
    </location>
</feature>
<dbReference type="InterPro" id="IPR029064">
    <property type="entry name" value="Ribosomal_eL30-like_sf"/>
</dbReference>
<organism evidence="7 8">
    <name type="scientific">Cryomyces antarcticus</name>
    <dbReference type="NCBI Taxonomy" id="329879"/>
    <lineage>
        <taxon>Eukaryota</taxon>
        <taxon>Fungi</taxon>
        <taxon>Dikarya</taxon>
        <taxon>Ascomycota</taxon>
        <taxon>Pezizomycotina</taxon>
        <taxon>Dothideomycetes</taxon>
        <taxon>Dothideomycetes incertae sedis</taxon>
        <taxon>Cryomyces</taxon>
    </lineage>
</organism>
<feature type="compositionally biased region" description="Low complexity" evidence="5">
    <location>
        <begin position="139"/>
        <end position="151"/>
    </location>
</feature>
<comment type="similarity">
    <text evidence="1 4">Belongs to the eukaryotic ribosomal protein eS12 family.</text>
</comment>
<sequence>MSDNSYSKPANYSQRQPLAHQFNGSSTPPLPRNHAPEPQFPGKQNYGVDSGHLVPRHVTGRTNSDISTNGSDRDSLLELYKSQLQNPKGAHVGDVRRNPSLSGRNANEDLDNSAWIHRDKLAQIESRELEEAGFRVGLSSRSASRSNSRSTAARRERGSDLYGDDTNGDARNSSRISARDDKRQRMVSPIPAADEEGTAAHQVHSDFELRTPQEVAAEREMQHKQNRHHALRPSTSRIPLSKTSPVPVPNTFIERDSPLPRNSNGSGAWSGAYEEGIAFRGHRARSQSVGSQPMLDEWDGTGQSPPSSRPVSSAMQTSPQASPLRAKVPSKAAPTSGARKVTGSRVVSGPTKTRVRSSTLQRDSPTRRPASSSGTPSRPSATLNRPEGEAPWIATMYKPDPRLPPEQQMLPTHAKRMLQEQWEKEGKTGSVYDRDFELLHSGEFDTRELSLPSESGLQEAQKAEDPPSPWPLKSQKSETKSDAKSETRSEARSGGYKITPTISSPQIRPQGVPQRPVLSPKPSQPNQVTRLPEPLNEKSKEKKSSRCSGRMSDGEEPTSPVVAAAEEVEVSGDSSAGKGQMSVLDALKGALKMSLIHDGLARGLREASKVLDRGEAHMCVLNEGCEEEAYKKLVIALCGENKIPLIKVPDGKQLGEWAGLCQIDREGNARKVVNCSCVAVKDWGEDSQERTILMNYFKTEQ</sequence>
<dbReference type="SUPFAM" id="SSF55315">
    <property type="entry name" value="L30e-like"/>
    <property type="match status" value="1"/>
</dbReference>
<dbReference type="EMBL" id="JAVRRA010008207">
    <property type="protein sequence ID" value="KAK5257623.1"/>
    <property type="molecule type" value="Genomic_DNA"/>
</dbReference>
<evidence type="ECO:0000256" key="5">
    <source>
        <dbReference type="SAM" id="MobiDB-lite"/>
    </source>
</evidence>
<feature type="domain" description="Ribosomal protein eL8/eL30/eS12/Gadd45" evidence="6">
    <location>
        <begin position="586"/>
        <end position="679"/>
    </location>
</feature>
<gene>
    <name evidence="7" type="primary">RPS12</name>
    <name evidence="7" type="ORF">LTR16_000030</name>
</gene>